<protein>
    <submittedName>
        <fullName evidence="2">Uncharacterized protein</fullName>
    </submittedName>
</protein>
<evidence type="ECO:0000313" key="1">
    <source>
        <dbReference type="Proteomes" id="UP000887565"/>
    </source>
</evidence>
<dbReference type="Proteomes" id="UP000887565">
    <property type="component" value="Unplaced"/>
</dbReference>
<name>A0A915KL24_ROMCU</name>
<keyword evidence="1" id="KW-1185">Reference proteome</keyword>
<organism evidence="1 2">
    <name type="scientific">Romanomermis culicivorax</name>
    <name type="common">Nematode worm</name>
    <dbReference type="NCBI Taxonomy" id="13658"/>
    <lineage>
        <taxon>Eukaryota</taxon>
        <taxon>Metazoa</taxon>
        <taxon>Ecdysozoa</taxon>
        <taxon>Nematoda</taxon>
        <taxon>Enoplea</taxon>
        <taxon>Dorylaimia</taxon>
        <taxon>Mermithida</taxon>
        <taxon>Mermithoidea</taxon>
        <taxon>Mermithidae</taxon>
        <taxon>Romanomermis</taxon>
    </lineage>
</organism>
<dbReference type="AlphaFoldDB" id="A0A915KL24"/>
<reference evidence="2" key="1">
    <citation type="submission" date="2022-11" db="UniProtKB">
        <authorList>
            <consortium name="WormBaseParasite"/>
        </authorList>
    </citation>
    <scope>IDENTIFICATION</scope>
</reference>
<proteinExistence type="predicted"/>
<sequence length="102" mass="11859">RQYLKYVAVDPSLERLSHLKPLIPQHFREFFITPDLIPKPISITWAVRFAISVINTTNDKKFIGRLYIGRLVYFLLVEEPSWPSTIASSIARRRRPESMSSA</sequence>
<dbReference type="WBParaSite" id="nRc.2.0.1.t39465-RA">
    <property type="protein sequence ID" value="nRc.2.0.1.t39465-RA"/>
    <property type="gene ID" value="nRc.2.0.1.g39465"/>
</dbReference>
<accession>A0A915KL24</accession>
<evidence type="ECO:0000313" key="2">
    <source>
        <dbReference type="WBParaSite" id="nRc.2.0.1.t39465-RA"/>
    </source>
</evidence>